<name>A0A1T4MJN5_9FUSO</name>
<gene>
    <name evidence="1" type="ORF">SAMN02745174_01255</name>
</gene>
<protein>
    <submittedName>
        <fullName evidence="1">Uncharacterized protein</fullName>
    </submittedName>
</protein>
<evidence type="ECO:0000313" key="1">
    <source>
        <dbReference type="EMBL" id="SJZ67153.1"/>
    </source>
</evidence>
<dbReference type="Proteomes" id="UP000191153">
    <property type="component" value="Unassembled WGS sequence"/>
</dbReference>
<accession>A0A1T4MJN5</accession>
<keyword evidence="2" id="KW-1185">Reference proteome</keyword>
<dbReference type="RefSeq" id="WP_078693744.1">
    <property type="nucleotide sequence ID" value="NZ_FUWX01000008.1"/>
</dbReference>
<sequence>MIDFKKIDTMIDYIEEGTLPENKTFNEFAVDFYSATKSIPLSKYLRSKERGSKMPKIMNTKKAGEVLLESEKNDEVKTLLKRNGYSSIPQLNYKCVMVLRKVDLYVNWQKLISYFTGNATVQEINNSLKPVLLPGEVEKLESFVKGELKLNDQEYNWLLDKFGKIERDKTLAKSLRKLAR</sequence>
<reference evidence="1 2" key="1">
    <citation type="submission" date="2017-02" db="EMBL/GenBank/DDBJ databases">
        <authorList>
            <person name="Peterson S.W."/>
        </authorList>
    </citation>
    <scope>NUCLEOTIDE SEQUENCE [LARGE SCALE GENOMIC DNA]</scope>
    <source>
        <strain evidence="1 2">ATCC 700028</strain>
    </source>
</reference>
<dbReference type="OrthoDB" id="90225at2"/>
<organism evidence="1 2">
    <name type="scientific">Cetobacterium ceti</name>
    <dbReference type="NCBI Taxonomy" id="180163"/>
    <lineage>
        <taxon>Bacteria</taxon>
        <taxon>Fusobacteriati</taxon>
        <taxon>Fusobacteriota</taxon>
        <taxon>Fusobacteriia</taxon>
        <taxon>Fusobacteriales</taxon>
        <taxon>Fusobacteriaceae</taxon>
        <taxon>Cetobacterium</taxon>
    </lineage>
</organism>
<proteinExistence type="predicted"/>
<dbReference type="EMBL" id="FUWX01000008">
    <property type="protein sequence ID" value="SJZ67153.1"/>
    <property type="molecule type" value="Genomic_DNA"/>
</dbReference>
<dbReference type="AlphaFoldDB" id="A0A1T4MJN5"/>
<dbReference type="STRING" id="180163.SAMN02745174_01255"/>
<evidence type="ECO:0000313" key="2">
    <source>
        <dbReference type="Proteomes" id="UP000191153"/>
    </source>
</evidence>